<reference evidence="3" key="1">
    <citation type="journal article" date="2020" name="Nature">
        <title>Giant virus diversity and host interactions through global metagenomics.</title>
        <authorList>
            <person name="Schulz F."/>
            <person name="Roux S."/>
            <person name="Paez-Espino D."/>
            <person name="Jungbluth S."/>
            <person name="Walsh D.A."/>
            <person name="Denef V.J."/>
            <person name="McMahon K.D."/>
            <person name="Konstantinidis K.T."/>
            <person name="Eloe-Fadrosh E.A."/>
            <person name="Kyrpides N.C."/>
            <person name="Woyke T."/>
        </authorList>
    </citation>
    <scope>NUCLEOTIDE SEQUENCE</scope>
    <source>
        <strain evidence="3">GVMAG-M-3300023184-168</strain>
    </source>
</reference>
<dbReference type="InterPro" id="IPR029052">
    <property type="entry name" value="Metallo-depent_PP-like"/>
</dbReference>
<dbReference type="InterPro" id="IPR004843">
    <property type="entry name" value="Calcineurin-like_PHP"/>
</dbReference>
<evidence type="ECO:0000313" key="3">
    <source>
        <dbReference type="EMBL" id="QHT83734.1"/>
    </source>
</evidence>
<accession>A0A6C0HTD7</accession>
<proteinExistence type="predicted"/>
<feature type="domain" description="Calcineurin-like phosphoesterase" evidence="2">
    <location>
        <begin position="17"/>
        <end position="253"/>
    </location>
</feature>
<dbReference type="Gene3D" id="3.60.21.10">
    <property type="match status" value="1"/>
</dbReference>
<dbReference type="SUPFAM" id="SSF56300">
    <property type="entry name" value="Metallo-dependent phosphatases"/>
    <property type="match status" value="1"/>
</dbReference>
<protein>
    <recommendedName>
        <fullName evidence="2">Calcineurin-like phosphoesterase domain-containing protein</fullName>
    </recommendedName>
</protein>
<dbReference type="GO" id="GO:0016787">
    <property type="term" value="F:hydrolase activity"/>
    <property type="evidence" value="ECO:0007669"/>
    <property type="project" value="InterPro"/>
</dbReference>
<sequence>MSDEIIFFGCWNNGGCDLHSTEPNSLTTMVKGLNEYLSHIEKKPQSLIVAGDNYYPQKNKYKNKDKTKNETKDEKPQKIFKTKEISSGFNCLQEIDIEKKYILLGNHDLEKTIEENNEKDCNAIIYQKYLSDNKSFNFFNFNLDSPRELEMIRISSNTVIIMFDSSIYEKKPEIYLDCYNILRSEETKFESIDDIKQLQINQRDNTIEKLKKSEYSNVTNIVFACHHPLFFLKTKKSNCIFEYSENIINFLLPFNKLKKKFIYLCADLHLFQRSVILIGGIEEQKMKLEHIVIGTGGAELDDDCDYSSLTDIMNEENLKEDSKIHFLDFKFSEIEHLNNDKNKQLISLKNNGFLHCKFSKNKIKMKFVITSSPSSSSLKALSLSPLSSISTSSLLKLKAPPPSRKSSQKIKRRHSIGGNKNIKKTKNYNNRTKKIISKKNITNYSFEELFL</sequence>
<dbReference type="EMBL" id="MN740011">
    <property type="protein sequence ID" value="QHT83734.1"/>
    <property type="molecule type" value="Genomic_DNA"/>
</dbReference>
<organism evidence="3">
    <name type="scientific">viral metagenome</name>
    <dbReference type="NCBI Taxonomy" id="1070528"/>
    <lineage>
        <taxon>unclassified sequences</taxon>
        <taxon>metagenomes</taxon>
        <taxon>organismal metagenomes</taxon>
    </lineage>
</organism>
<feature type="region of interest" description="Disordered" evidence="1">
    <location>
        <begin position="394"/>
        <end position="430"/>
    </location>
</feature>
<evidence type="ECO:0000259" key="2">
    <source>
        <dbReference type="Pfam" id="PF00149"/>
    </source>
</evidence>
<dbReference type="AlphaFoldDB" id="A0A6C0HTD7"/>
<name>A0A6C0HTD7_9ZZZZ</name>
<feature type="compositionally biased region" description="Basic residues" evidence="1">
    <location>
        <begin position="406"/>
        <end position="430"/>
    </location>
</feature>
<dbReference type="Pfam" id="PF00149">
    <property type="entry name" value="Metallophos"/>
    <property type="match status" value="1"/>
</dbReference>
<evidence type="ECO:0000256" key="1">
    <source>
        <dbReference type="SAM" id="MobiDB-lite"/>
    </source>
</evidence>